<dbReference type="Gene3D" id="2.170.16.10">
    <property type="entry name" value="Hedgehog/Intein (Hint) domain"/>
    <property type="match status" value="1"/>
</dbReference>
<dbReference type="SUPFAM" id="SSF51294">
    <property type="entry name" value="Hedgehog/intein (Hint) domain"/>
    <property type="match status" value="1"/>
</dbReference>
<evidence type="ECO:0000313" key="2">
    <source>
        <dbReference type="EMBL" id="PZF89468.1"/>
    </source>
</evidence>
<feature type="region of interest" description="Disordered" evidence="1">
    <location>
        <begin position="2175"/>
        <end position="2205"/>
    </location>
</feature>
<dbReference type="InterPro" id="IPR022385">
    <property type="entry name" value="Rhs_assc_core"/>
</dbReference>
<feature type="region of interest" description="Disordered" evidence="1">
    <location>
        <begin position="22"/>
        <end position="47"/>
    </location>
</feature>
<dbReference type="Gene3D" id="2.180.10.10">
    <property type="entry name" value="RHS repeat-associated core"/>
    <property type="match status" value="2"/>
</dbReference>
<dbReference type="InterPro" id="IPR036844">
    <property type="entry name" value="Hint_dom_sf"/>
</dbReference>
<dbReference type="OrthoDB" id="291011at2"/>
<dbReference type="InterPro" id="IPR050708">
    <property type="entry name" value="T6SS_VgrG/RHS"/>
</dbReference>
<dbReference type="Pfam" id="PF07591">
    <property type="entry name" value="PT-HINT"/>
    <property type="match status" value="1"/>
</dbReference>
<feature type="compositionally biased region" description="Low complexity" evidence="1">
    <location>
        <begin position="23"/>
        <end position="38"/>
    </location>
</feature>
<gene>
    <name evidence="2" type="ORF">C1I93_23965</name>
</gene>
<dbReference type="Proteomes" id="UP000248627">
    <property type="component" value="Unassembled WGS sequence"/>
</dbReference>
<evidence type="ECO:0000313" key="3">
    <source>
        <dbReference type="Proteomes" id="UP000248627"/>
    </source>
</evidence>
<dbReference type="PANTHER" id="PTHR32305:SF17">
    <property type="entry name" value="TRNA NUCLEASE WAPA"/>
    <property type="match status" value="1"/>
</dbReference>
<evidence type="ECO:0008006" key="4">
    <source>
        <dbReference type="Google" id="ProtNLM"/>
    </source>
</evidence>
<dbReference type="PANTHER" id="PTHR32305">
    <property type="match status" value="1"/>
</dbReference>
<accession>A0A2W2CC36</accession>
<dbReference type="Pfam" id="PF05593">
    <property type="entry name" value="RHS_repeat"/>
    <property type="match status" value="1"/>
</dbReference>
<dbReference type="InterPro" id="IPR031325">
    <property type="entry name" value="RHS_repeat"/>
</dbReference>
<sequence>MLVGLLPVLQLREPAVAVPALKPADSPSVSSVAVQQAEQDPDPDDEVTVTEPLPAGEFPAGGEAVIDLQRDAGDRTAFGLTVEPASEVPAGEGVAARGQAAGEVGAVRVRSFDRSASVALGNSGPLYSLARADGSATAGAVQVVIDYADFAQAYGGSFADRLTLVRLPGCAVTSPEVPECSADPVWVSTTNDPHARTLTAVVGVAGDSTAAGSRTGVFEGFAAETSVESVGVYALASSASGGSTGSYTASDLKPSGSWQVGESAGSFNYSYPLPEPPLPYGQTLGLQLSYSSSAVDGMTHGTNNQSGPVGLGWSYSPGYVERMYKPCRTYKTEMCWESPDDEDGEAATNDAGASHITISLQGQSTQIVKTTAGVWKPVDDLGWRVEFLSGGAEDDGYWKVWTQDGTEYRFGFVRDSVWKMSFLGDEPGEPCYSSYPASCRDPWRWNLDRVRDANENETYLHWTRETNHYKRASGGSILQYDRGGYLSEVEYAKNVTEAGAVPVGKVVFGWENRCVERTAEDDPFNNTPAACPSLSSNPNSYPDVPGDLLCGSSSCGNYTQSFFTSKILDRVTSYQWNAGTAAWNNINRVQLRYKVSSPTGLTERVFVLDYVRPIGLIGADANKIDLPPVDFDYVDGVQPNFRDGRVDYDEAGLGVSAMRMPRLLVVRNGLGGRTEVTYGTQKPCPQGGSNQSGFNSWHNGKQGNWDINTEDCYPIFHSPPGADPGFGIFHKYLVKKVVVKDQVGGSPDQVTQYDYSVGNPAWKSPNNPLVPDAEESWSVFAGYNRVRVVQGSGTDPSKYTVSMSNFFRGMYHDIYDPSSGGGIKETTVTDYAGNTYDDHYARAGRTLQTRHYRMTSYNANPADASYTEVASTRYDHIIQGSFNGPGYANPRQVRLGLENQRVKLDDGSWRHSEEKTIYESTYGLPIRFHQYNEVGVADNTCTTYTYAQQDAPNSFYMINFPERVETWSGDTCGSGTLLSRAVTFYDTHTVEGSQNPFDGNVAEVHTYHSPTSYVSSGRSTYDNTGRILSTTDSTGLAVTTNYSPSINWPDNGIASIVGGGFNHSSTTQIDRHTGEPSRITDPNGKVTDLVYDALGRLTEVYAPGQAKSSEVPSLRFGYQITSSGIGQPTAPARTRTETLQSHDGSPVYLNSYQYVDGLGQVREVQQPGPNGGRVVTATTYDARGNVAASTAPFHNSSAAGSGLVNPSLATVPAVRESTYDHLNRVTAEVDKKLGATWRQTATTYYGDRTMVVPPTGGTKTVNHIDTRGNTTRLDQYTSATNPNTYQSTTYTYDLLDQLTKVVDPEGNTWTNTYDLTGRLTQKTDPDSGTATTHYDTAGRVAYTLDGRGQKISTEYDAQSRTTGSWAGDVGTGTRLTSYMYDSIAKGRLTSSTRWHDGNAYTTAVTGYTDRYEPTGSSVTIPTAEGALAGTYTTGLTYNLGGQITRQTLPGIGGLPAETITSSYDNNGYLRSTTGQIAGVPDTRYLADVAYYNHGPSHQSLHGTPGSQVRQTTTIDTGTGRLDSHDVATESQTTPGTFTSRFTSGYTYDQTGNITSIAGTTNGTTDQVECFTYDQLRRLTQAWTQTATTCTTPQRSGADPYHRTWTFDALGNRLTQTDHNSSAGNTVWTYNTGAPHGVTAHQVASVTATGPLADTSTRGFAYDTAGNMTQRTTPTGATQELTWDPEGRLGTITEDTTSTDYLYDADGNRLLSRAAEKTTLYLGSTELVVTPTSGGPLGTRYYAGIAVRDTSGLKWTVSNHQGTGQIQIDASTLASQRRRTMPYGEQRGTTPSVWLGSKAFVGGTQDDTGLTHLGAREYDSTLGRFISVDPIMDLADPEQWHGYAYARNSPTTFSDPSGLYATGDGNGHIRAYKSPTSTKIVNYTPKYSSKSTRTPNTNPAPPKKKTTAQKAVSGFFTGVKNAVVSPVVDTLNTIKDSWVTTYNNANAVYSGDMSLGDALWDTSKIFAENYVSALISPAVAIKDIYAGWGSAWSNLAKGDIEAAVASGTEAGIGAGGLAAGARFGLKGKGSCTHSFAPTTGVLLANGTTKAIAEVKVGDLVLATDPETGDDEAKPVTQTHTNQDTDLTDLDIRLADDSITTLETTQHHPFWSQTRTEWVNAAELRSGEQLATIDGTEVTVEVARNHYGNEQMHDLTVADIHTYYVLAGNTPVLVHNCPPGGDGSQAAAKRGRAEDLPPDPAAKGDHTVFERNSDGVVTRYQTWIKNDRAPSGWQKGPRFRGTGGTHSGMEPPLYYPKGSGKAYPGAEVPEHIPPGYLK</sequence>
<dbReference type="PROSITE" id="PS50818">
    <property type="entry name" value="INTEIN_C_TER"/>
    <property type="match status" value="1"/>
</dbReference>
<proteinExistence type="predicted"/>
<dbReference type="NCBIfam" id="TIGR01643">
    <property type="entry name" value="YD_repeat_2x"/>
    <property type="match status" value="2"/>
</dbReference>
<dbReference type="InterPro" id="IPR006530">
    <property type="entry name" value="YD"/>
</dbReference>
<dbReference type="InterPro" id="IPR030934">
    <property type="entry name" value="Intein_C"/>
</dbReference>
<feature type="region of interest" description="Disordered" evidence="1">
    <location>
        <begin position="2226"/>
        <end position="2251"/>
    </location>
</feature>
<protein>
    <recommendedName>
        <fullName evidence="4">Intein C-terminal splicing region/RHS repeat-associated core domain-containing protein</fullName>
    </recommendedName>
</protein>
<reference evidence="2 3" key="1">
    <citation type="submission" date="2018-01" db="EMBL/GenBank/DDBJ databases">
        <title>Draft genome sequence of Jishengella endophytica.</title>
        <authorList>
            <person name="Sahin N."/>
            <person name="Ay H."/>
            <person name="Saygin H."/>
        </authorList>
    </citation>
    <scope>NUCLEOTIDE SEQUENCE [LARGE SCALE GENOMIC DNA]</scope>
    <source>
        <strain evidence="2 3">DSM 45430</strain>
    </source>
</reference>
<feature type="region of interest" description="Disordered" evidence="1">
    <location>
        <begin position="1516"/>
        <end position="1535"/>
    </location>
</feature>
<evidence type="ECO:0000256" key="1">
    <source>
        <dbReference type="SAM" id="MobiDB-lite"/>
    </source>
</evidence>
<feature type="region of interest" description="Disordered" evidence="1">
    <location>
        <begin position="1884"/>
        <end position="1905"/>
    </location>
</feature>
<dbReference type="CDD" id="cd00081">
    <property type="entry name" value="Hint"/>
    <property type="match status" value="1"/>
</dbReference>
<keyword evidence="3" id="KW-1185">Reference proteome</keyword>
<dbReference type="RefSeq" id="WP_111245547.1">
    <property type="nucleotide sequence ID" value="NZ_AP023358.1"/>
</dbReference>
<comment type="caution">
    <text evidence="2">The sequence shown here is derived from an EMBL/GenBank/DDBJ whole genome shotgun (WGS) entry which is preliminary data.</text>
</comment>
<dbReference type="NCBIfam" id="TIGR03696">
    <property type="entry name" value="Rhs_assc_core"/>
    <property type="match status" value="1"/>
</dbReference>
<dbReference type="EMBL" id="POTX01000214">
    <property type="protein sequence ID" value="PZF89468.1"/>
    <property type="molecule type" value="Genomic_DNA"/>
</dbReference>
<name>A0A2W2CC36_9ACTN</name>
<organism evidence="2 3">
    <name type="scientific">Micromonospora endophytica</name>
    <dbReference type="NCBI Taxonomy" id="515350"/>
    <lineage>
        <taxon>Bacteria</taxon>
        <taxon>Bacillati</taxon>
        <taxon>Actinomycetota</taxon>
        <taxon>Actinomycetes</taxon>
        <taxon>Micromonosporales</taxon>
        <taxon>Micromonosporaceae</taxon>
        <taxon>Micromonospora</taxon>
    </lineage>
</organism>